<dbReference type="EMBL" id="BMIW01000010">
    <property type="protein sequence ID" value="GGF97487.1"/>
    <property type="molecule type" value="Genomic_DNA"/>
</dbReference>
<accession>A0ABQ1VTA7</accession>
<dbReference type="InterPro" id="IPR020843">
    <property type="entry name" value="ER"/>
</dbReference>
<dbReference type="Proteomes" id="UP000608420">
    <property type="component" value="Unassembled WGS sequence"/>
</dbReference>
<protein>
    <submittedName>
        <fullName evidence="2">Quinone oxidoreductase YhfP</fullName>
    </submittedName>
</protein>
<dbReference type="Gene3D" id="3.90.180.10">
    <property type="entry name" value="Medium-chain alcohol dehydrogenases, catalytic domain"/>
    <property type="match status" value="1"/>
</dbReference>
<dbReference type="Pfam" id="PF08240">
    <property type="entry name" value="ADH_N"/>
    <property type="match status" value="1"/>
</dbReference>
<dbReference type="Pfam" id="PF00107">
    <property type="entry name" value="ADH_zinc_N"/>
    <property type="match status" value="1"/>
</dbReference>
<proteinExistence type="predicted"/>
<dbReference type="InterPro" id="IPR013154">
    <property type="entry name" value="ADH-like_N"/>
</dbReference>
<keyword evidence="3" id="KW-1185">Reference proteome</keyword>
<organism evidence="2 3">
    <name type="scientific">Paenibacillus aceti</name>
    <dbReference type="NCBI Taxonomy" id="1820010"/>
    <lineage>
        <taxon>Bacteria</taxon>
        <taxon>Bacillati</taxon>
        <taxon>Bacillota</taxon>
        <taxon>Bacilli</taxon>
        <taxon>Bacillales</taxon>
        <taxon>Paenibacillaceae</taxon>
        <taxon>Paenibacillus</taxon>
    </lineage>
</organism>
<feature type="domain" description="Enoyl reductase (ER)" evidence="1">
    <location>
        <begin position="16"/>
        <end position="328"/>
    </location>
</feature>
<dbReference type="InterPro" id="IPR011032">
    <property type="entry name" value="GroES-like_sf"/>
</dbReference>
<evidence type="ECO:0000313" key="3">
    <source>
        <dbReference type="Proteomes" id="UP000608420"/>
    </source>
</evidence>
<dbReference type="InterPro" id="IPR013149">
    <property type="entry name" value="ADH-like_C"/>
</dbReference>
<dbReference type="NCBIfam" id="TIGR02823">
    <property type="entry name" value="oxido_YhdH"/>
    <property type="match status" value="1"/>
</dbReference>
<dbReference type="Gene3D" id="3.40.50.720">
    <property type="entry name" value="NAD(P)-binding Rossmann-like Domain"/>
    <property type="match status" value="1"/>
</dbReference>
<dbReference type="InterPro" id="IPR051397">
    <property type="entry name" value="Zn-ADH-like_protein"/>
</dbReference>
<dbReference type="InterPro" id="IPR014188">
    <property type="entry name" value="Acrylyl-CoA_reductase_AcuI"/>
</dbReference>
<reference evidence="3" key="1">
    <citation type="journal article" date="2019" name="Int. J. Syst. Evol. Microbiol.">
        <title>The Global Catalogue of Microorganisms (GCM) 10K type strain sequencing project: providing services to taxonomists for standard genome sequencing and annotation.</title>
        <authorList>
            <consortium name="The Broad Institute Genomics Platform"/>
            <consortium name="The Broad Institute Genome Sequencing Center for Infectious Disease"/>
            <person name="Wu L."/>
            <person name="Ma J."/>
        </authorList>
    </citation>
    <scope>NUCLEOTIDE SEQUENCE [LARGE SCALE GENOMIC DNA]</scope>
    <source>
        <strain evidence="3">CGMCC 1.15420</strain>
    </source>
</reference>
<gene>
    <name evidence="2" type="primary">yhfP</name>
    <name evidence="2" type="ORF">GCM10010913_18950</name>
</gene>
<dbReference type="RefSeq" id="WP_120461463.1">
    <property type="nucleotide sequence ID" value="NZ_BMIW01000010.1"/>
</dbReference>
<name>A0ABQ1VTA7_9BACL</name>
<dbReference type="SUPFAM" id="SSF51735">
    <property type="entry name" value="NAD(P)-binding Rossmann-fold domains"/>
    <property type="match status" value="1"/>
</dbReference>
<dbReference type="SUPFAM" id="SSF50129">
    <property type="entry name" value="GroES-like"/>
    <property type="match status" value="1"/>
</dbReference>
<dbReference type="SMART" id="SM00829">
    <property type="entry name" value="PKS_ER"/>
    <property type="match status" value="1"/>
</dbReference>
<dbReference type="PANTHER" id="PTHR43677">
    <property type="entry name" value="SHORT-CHAIN DEHYDROGENASE/REDUCTASE"/>
    <property type="match status" value="1"/>
</dbReference>
<evidence type="ECO:0000259" key="1">
    <source>
        <dbReference type="SMART" id="SM00829"/>
    </source>
</evidence>
<sequence>MEQGYRAYRVHHDEQGFRTGIEEIHLADLPEGDVTIRVHYSSVNYKDGLASIADGKIVRSYPITPGIDLAGEVMESRDSRYQPGDLVLCTGYGLGVSQDGGLADVARVPGDWLVRVPQGLSLLETMAIGTAGFTAALSVERLIGNGITPDSGSVLVLGSSGGVGSLAVAILGKLGYHVIAVTGKPQAHDKLRALGAAEVIGRGEAMSGGKGVLAKERWAAVVDPVGGAITAEVLKQVKYGGSVAISGLTGGSKIDTTVFPFILRGVNLLGIDSVFCPMPLRQKLWQQLAGAWKPETALAEGVTELPLERVPEALSTVLAGQAVGRQVIKLIK</sequence>
<comment type="caution">
    <text evidence="2">The sequence shown here is derived from an EMBL/GenBank/DDBJ whole genome shotgun (WGS) entry which is preliminary data.</text>
</comment>
<dbReference type="InterPro" id="IPR036291">
    <property type="entry name" value="NAD(P)-bd_dom_sf"/>
</dbReference>
<dbReference type="PANTHER" id="PTHR43677:SF1">
    <property type="entry name" value="ACRYLYL-COA REDUCTASE ACUI-RELATED"/>
    <property type="match status" value="1"/>
</dbReference>
<evidence type="ECO:0000313" key="2">
    <source>
        <dbReference type="EMBL" id="GGF97487.1"/>
    </source>
</evidence>